<comment type="subcellular location">
    <subcellularLocation>
        <location evidence="1">Virion</location>
    </subcellularLocation>
</comment>
<dbReference type="SUPFAM" id="SSF56563">
    <property type="entry name" value="Major capsid protein gp5"/>
    <property type="match status" value="1"/>
</dbReference>
<dbReference type="RefSeq" id="WP_008473080.1">
    <property type="nucleotide sequence ID" value="NZ_AYZO01000014.1"/>
</dbReference>
<proteinExistence type="predicted"/>
<feature type="domain" description="Phage capsid-like C-terminal" evidence="2">
    <location>
        <begin position="116"/>
        <end position="376"/>
    </location>
</feature>
<evidence type="ECO:0000259" key="2">
    <source>
        <dbReference type="Pfam" id="PF05065"/>
    </source>
</evidence>
<accession>I7LFV0</accession>
<dbReference type="Pfam" id="PF05065">
    <property type="entry name" value="Phage_capsid"/>
    <property type="match status" value="1"/>
</dbReference>
<keyword evidence="6" id="KW-1185">Reference proteome</keyword>
<dbReference type="STRING" id="1423751.FC38_GL000406"/>
<organism evidence="3 5">
    <name type="scientific">Lactobacillus gigeriorum DSM 23908 = CRBIP 24.85</name>
    <dbReference type="NCBI Taxonomy" id="1423751"/>
    <lineage>
        <taxon>Bacteria</taxon>
        <taxon>Bacillati</taxon>
        <taxon>Bacillota</taxon>
        <taxon>Bacilli</taxon>
        <taxon>Lactobacillales</taxon>
        <taxon>Lactobacillaceae</taxon>
        <taxon>Lactobacillus</taxon>
    </lineage>
</organism>
<sequence>MNKFYEAWLSAGQKVTDLQAKQQEIALKAVNDPDSVSDEELVQIKDQLAKALKVRDFAKQAYDDYVETSETASIEDKIVKSPATVEQIKAEDITKQFINDFKDVVTSAQEGKGGAGLTIPSDIQYQIRELRRTFVSLENLVNVENVNNPSGTRVYEKSADITPLSKIDQEDGSIQSIDEPELTTIKYLVKRYAGLMTVTNTLLKDTAENILAWLNNWIVKKDVVTRNTEILATLKKGTKTAQLAKFDDIKDLVLATLDPAIAATSSFVTNRTGFSILAKVKDAQGRYLMQPSVTNPEIYQIEGKTVTVIDDKFLPDDTGKHPLYFGDFKEAITLFDRQNMTIDATNIGAGSFETDTVKIRIIDRFDTQLIDPDAFVSAPFTAVTDQVAASTASSPK</sequence>
<name>I7LFV0_9LACO</name>
<evidence type="ECO:0000256" key="1">
    <source>
        <dbReference type="ARBA" id="ARBA00004328"/>
    </source>
</evidence>
<dbReference type="InterPro" id="IPR024455">
    <property type="entry name" value="Phage_capsid"/>
</dbReference>
<evidence type="ECO:0000313" key="4">
    <source>
        <dbReference type="EMBL" id="KRN12003.1"/>
    </source>
</evidence>
<evidence type="ECO:0000313" key="6">
    <source>
        <dbReference type="Proteomes" id="UP000051521"/>
    </source>
</evidence>
<dbReference type="AlphaFoldDB" id="I7LFV0"/>
<dbReference type="InterPro" id="IPR054612">
    <property type="entry name" value="Phage_capsid-like_C"/>
</dbReference>
<dbReference type="Proteomes" id="UP000051521">
    <property type="component" value="Unassembled WGS sequence"/>
</dbReference>
<reference evidence="4 6" key="2">
    <citation type="journal article" date="2015" name="Genome Announc.">
        <title>Expanding the biotechnology potential of lactobacilli through comparative genomics of 213 strains and associated genera.</title>
        <authorList>
            <person name="Sun Z."/>
            <person name="Harris H.M."/>
            <person name="McCann A."/>
            <person name="Guo C."/>
            <person name="Argimon S."/>
            <person name="Zhang W."/>
            <person name="Yang X."/>
            <person name="Jeffery I.B."/>
            <person name="Cooney J.C."/>
            <person name="Kagawa T.F."/>
            <person name="Liu W."/>
            <person name="Song Y."/>
            <person name="Salvetti E."/>
            <person name="Wrobel A."/>
            <person name="Rasinkangas P."/>
            <person name="Parkhill J."/>
            <person name="Rea M.C."/>
            <person name="O'Sullivan O."/>
            <person name="Ritari J."/>
            <person name="Douillard F.P."/>
            <person name="Paul Ross R."/>
            <person name="Yang R."/>
            <person name="Briner A.E."/>
            <person name="Felis G.E."/>
            <person name="de Vos W.M."/>
            <person name="Barrangou R."/>
            <person name="Klaenhammer T.R."/>
            <person name="Caufield P.W."/>
            <person name="Cui Y."/>
            <person name="Zhang H."/>
            <person name="O'Toole P.W."/>
        </authorList>
    </citation>
    <scope>NUCLEOTIDE SEQUENCE [LARGE SCALE GENOMIC DNA]</scope>
    <source>
        <strain evidence="4 6">DSM 23908</strain>
    </source>
</reference>
<dbReference type="Proteomes" id="UP000009326">
    <property type="component" value="Unassembled WGS sequence"/>
</dbReference>
<dbReference type="OrthoDB" id="85826at2"/>
<reference evidence="3 5" key="1">
    <citation type="submission" date="2012-06" db="EMBL/GenBank/DDBJ databases">
        <title>Draft genome sequence of Lactobacillus gigeriorum CRBIP 24.85T, isolated from chicken crop.</title>
        <authorList>
            <person name="Cousin S."/>
            <person name="Ma L."/>
            <person name="Creno S."/>
            <person name="Clermont D."/>
            <person name="Loux V."/>
            <person name="Bizet C."/>
            <person name="Bouchier C."/>
        </authorList>
    </citation>
    <scope>NUCLEOTIDE SEQUENCE [LARGE SCALE GENOMIC DNA]</scope>
    <source>
        <strain evidence="5">CRBIP 24.85T</strain>
        <strain evidence="3">Type strain: CRBIP 24.85</strain>
    </source>
</reference>
<protein>
    <submittedName>
        <fullName evidence="3 4">Major head protein</fullName>
    </submittedName>
</protein>
<evidence type="ECO:0000313" key="3">
    <source>
        <dbReference type="EMBL" id="CCI86983.1"/>
    </source>
</evidence>
<evidence type="ECO:0000313" key="5">
    <source>
        <dbReference type="Proteomes" id="UP000009326"/>
    </source>
</evidence>
<dbReference type="PATRIC" id="fig|1423751.3.peg.429"/>
<gene>
    <name evidence="3" type="ORF">BN52_01365</name>
    <name evidence="4" type="ORF">FC38_GL000406</name>
</gene>
<dbReference type="EMBL" id="CAKC01000044">
    <property type="protein sequence ID" value="CCI86983.1"/>
    <property type="molecule type" value="Genomic_DNA"/>
</dbReference>
<comment type="caution">
    <text evidence="3">The sequence shown here is derived from an EMBL/GenBank/DDBJ whole genome shotgun (WGS) entry which is preliminary data.</text>
</comment>
<dbReference type="NCBIfam" id="TIGR01554">
    <property type="entry name" value="major_cap_HK97"/>
    <property type="match status" value="1"/>
</dbReference>
<dbReference type="EMBL" id="AYZO01000014">
    <property type="protein sequence ID" value="KRN12003.1"/>
    <property type="molecule type" value="Genomic_DNA"/>
</dbReference>